<dbReference type="InterPro" id="IPR016064">
    <property type="entry name" value="NAD/diacylglycerol_kinase_sf"/>
</dbReference>
<dbReference type="PANTHER" id="PTHR12358:SF54">
    <property type="entry name" value="SPHINGOSINE KINASE RELATED PROTEIN"/>
    <property type="match status" value="1"/>
</dbReference>
<dbReference type="PROSITE" id="PS50146">
    <property type="entry name" value="DAGK"/>
    <property type="match status" value="1"/>
</dbReference>
<evidence type="ECO:0000259" key="1">
    <source>
        <dbReference type="PROSITE" id="PS50146"/>
    </source>
</evidence>
<dbReference type="Pfam" id="PF00781">
    <property type="entry name" value="DAGK_cat"/>
    <property type="match status" value="1"/>
</dbReference>
<dbReference type="Gene3D" id="2.60.200.40">
    <property type="match status" value="1"/>
</dbReference>
<dbReference type="PANTHER" id="PTHR12358">
    <property type="entry name" value="SPHINGOSINE KINASE"/>
    <property type="match status" value="1"/>
</dbReference>
<dbReference type="AlphaFoldDB" id="A0A848FM47"/>
<comment type="caution">
    <text evidence="2">The sequence shown here is derived from an EMBL/GenBank/DDBJ whole genome shotgun (WGS) entry which is preliminary data.</text>
</comment>
<proteinExistence type="predicted"/>
<dbReference type="Gene3D" id="3.40.50.10330">
    <property type="entry name" value="Probable inorganic polyphosphate/atp-NAD kinase, domain 1"/>
    <property type="match status" value="1"/>
</dbReference>
<dbReference type="EMBL" id="JABBFW010000042">
    <property type="protein sequence ID" value="NML18851.1"/>
    <property type="molecule type" value="Genomic_DNA"/>
</dbReference>
<keyword evidence="2" id="KW-0418">Kinase</keyword>
<organism evidence="2 3">
    <name type="scientific">Azohydromonas caseinilytica</name>
    <dbReference type="NCBI Taxonomy" id="2728836"/>
    <lineage>
        <taxon>Bacteria</taxon>
        <taxon>Pseudomonadati</taxon>
        <taxon>Pseudomonadota</taxon>
        <taxon>Betaproteobacteria</taxon>
        <taxon>Burkholderiales</taxon>
        <taxon>Sphaerotilaceae</taxon>
        <taxon>Azohydromonas</taxon>
    </lineage>
</organism>
<dbReference type="Proteomes" id="UP000574067">
    <property type="component" value="Unassembled WGS sequence"/>
</dbReference>
<dbReference type="SUPFAM" id="SSF111331">
    <property type="entry name" value="NAD kinase/diacylglycerol kinase-like"/>
    <property type="match status" value="1"/>
</dbReference>
<reference evidence="2 3" key="1">
    <citation type="submission" date="2020-04" db="EMBL/GenBank/DDBJ databases">
        <title>Azohydromonas sp. isolated from soil.</title>
        <authorList>
            <person name="Dahal R.H."/>
        </authorList>
    </citation>
    <scope>NUCLEOTIDE SEQUENCE [LARGE SCALE GENOMIC DNA]</scope>
    <source>
        <strain evidence="2 3">G-1-1-14</strain>
    </source>
</reference>
<dbReference type="RefSeq" id="WP_169163753.1">
    <property type="nucleotide sequence ID" value="NZ_JABBFW010000042.1"/>
</dbReference>
<accession>A0A848FM47</accession>
<keyword evidence="3" id="KW-1185">Reference proteome</keyword>
<dbReference type="SMART" id="SM00046">
    <property type="entry name" value="DAGKc"/>
    <property type="match status" value="1"/>
</dbReference>
<dbReference type="GO" id="GO:0016301">
    <property type="term" value="F:kinase activity"/>
    <property type="evidence" value="ECO:0007669"/>
    <property type="project" value="UniProtKB-KW"/>
</dbReference>
<protein>
    <submittedName>
        <fullName evidence="2">Diacylglycerol kinase</fullName>
    </submittedName>
</protein>
<evidence type="ECO:0000313" key="2">
    <source>
        <dbReference type="EMBL" id="NML18851.1"/>
    </source>
</evidence>
<keyword evidence="2" id="KW-0808">Transferase</keyword>
<sequence length="328" mass="35316">MQTAAEFARPAVTAGSSNNAEMPLAIVVNCGSGHQETQARIETLRRVMLEAGRRHEIWRIDEEHSPQEVAAHAVDWAVTHSGAVVAAGGDGTLNTLAQAVLPTGRPMGVVPQGTFNYFARSHGLATDTEEAARQLLAARPRPVQVGLLNDRVFLVNASLGLYPQLLQDREAFKRQFGRYRFNAMLAALGTILRHHHEWTLELELGDRSVTVRTATLFVSNNRLQVEQLGLPEAAAAGAGALAAVMVRPVGRLGMLGLALRGALGRLAEASNAVDFAFRRLTVSPGIGRRARRLQAAIDGEVLWLHTPLTFTVSPTPLQLLSTAPESTA</sequence>
<dbReference type="InterPro" id="IPR001206">
    <property type="entry name" value="Diacylglycerol_kinase_cat_dom"/>
</dbReference>
<dbReference type="InterPro" id="IPR017438">
    <property type="entry name" value="ATP-NAD_kinase_N"/>
</dbReference>
<gene>
    <name evidence="2" type="ORF">HHL10_28165</name>
</gene>
<feature type="domain" description="DAGKc" evidence="1">
    <location>
        <begin position="19"/>
        <end position="152"/>
    </location>
</feature>
<dbReference type="InterPro" id="IPR050187">
    <property type="entry name" value="Lipid_Phosphate_FormReg"/>
</dbReference>
<evidence type="ECO:0000313" key="3">
    <source>
        <dbReference type="Proteomes" id="UP000574067"/>
    </source>
</evidence>
<name>A0A848FM47_9BURK</name>